<evidence type="ECO:0000256" key="3">
    <source>
        <dbReference type="ARBA" id="ARBA00011956"/>
    </source>
</evidence>
<evidence type="ECO:0000256" key="6">
    <source>
        <dbReference type="ARBA" id="ARBA00023235"/>
    </source>
</evidence>
<dbReference type="Gene3D" id="2.60.120.10">
    <property type="entry name" value="Jelly Rolls"/>
    <property type="match status" value="2"/>
</dbReference>
<name>A0A2A9D3F1_9MICO</name>
<proteinExistence type="inferred from homology"/>
<evidence type="ECO:0000313" key="10">
    <source>
        <dbReference type="EMBL" id="PFG20370.1"/>
    </source>
</evidence>
<evidence type="ECO:0000313" key="11">
    <source>
        <dbReference type="Proteomes" id="UP000224915"/>
    </source>
</evidence>
<feature type="binding site" evidence="8">
    <location>
        <position position="93"/>
    </location>
    <ligand>
        <name>Zn(2+)</name>
        <dbReference type="ChEBI" id="CHEBI:29105"/>
    </ligand>
</feature>
<evidence type="ECO:0000256" key="5">
    <source>
        <dbReference type="ARBA" id="ARBA00022833"/>
    </source>
</evidence>
<keyword evidence="11" id="KW-1185">Reference proteome</keyword>
<dbReference type="RefSeq" id="WP_098469365.1">
    <property type="nucleotide sequence ID" value="NZ_PDJD01000001.1"/>
</dbReference>
<dbReference type="GO" id="GO:0005975">
    <property type="term" value="P:carbohydrate metabolic process"/>
    <property type="evidence" value="ECO:0007669"/>
    <property type="project" value="InterPro"/>
</dbReference>
<evidence type="ECO:0000256" key="2">
    <source>
        <dbReference type="ARBA" id="ARBA00010772"/>
    </source>
</evidence>
<dbReference type="NCBIfam" id="TIGR00218">
    <property type="entry name" value="manA"/>
    <property type="match status" value="1"/>
</dbReference>
<dbReference type="PIRSF" id="PIRSF001480">
    <property type="entry name" value="Mannose-6-phosphate_isomerase"/>
    <property type="match status" value="1"/>
</dbReference>
<organism evidence="10 11">
    <name type="scientific">Serinibacter salmoneus</name>
    <dbReference type="NCBI Taxonomy" id="556530"/>
    <lineage>
        <taxon>Bacteria</taxon>
        <taxon>Bacillati</taxon>
        <taxon>Actinomycetota</taxon>
        <taxon>Actinomycetes</taxon>
        <taxon>Micrococcales</taxon>
        <taxon>Beutenbergiaceae</taxon>
        <taxon>Serinibacter</taxon>
    </lineage>
</organism>
<comment type="cofactor">
    <cofactor evidence="8">
        <name>Zn(2+)</name>
        <dbReference type="ChEBI" id="CHEBI:29105"/>
    </cofactor>
    <text evidence="8">Binds 1 zinc ion per subunit.</text>
</comment>
<dbReference type="OrthoDB" id="9792649at2"/>
<evidence type="ECO:0000259" key="9">
    <source>
        <dbReference type="Pfam" id="PF20511"/>
    </source>
</evidence>
<reference evidence="10 11" key="1">
    <citation type="submission" date="2017-10" db="EMBL/GenBank/DDBJ databases">
        <title>Sequencing the genomes of 1000 actinobacteria strains.</title>
        <authorList>
            <person name="Klenk H.-P."/>
        </authorList>
    </citation>
    <scope>NUCLEOTIDE SEQUENCE [LARGE SCALE GENOMIC DNA]</scope>
    <source>
        <strain evidence="10 11">DSM 21801</strain>
    </source>
</reference>
<dbReference type="SUPFAM" id="SSF51182">
    <property type="entry name" value="RmlC-like cupins"/>
    <property type="match status" value="1"/>
</dbReference>
<dbReference type="EC" id="5.3.1.8" evidence="3"/>
<dbReference type="GO" id="GO:0009298">
    <property type="term" value="P:GDP-mannose biosynthetic process"/>
    <property type="evidence" value="ECO:0007669"/>
    <property type="project" value="InterPro"/>
</dbReference>
<dbReference type="InterPro" id="IPR001250">
    <property type="entry name" value="Man6P_Isoase-1"/>
</dbReference>
<feature type="binding site" evidence="8">
    <location>
        <position position="130"/>
    </location>
    <ligand>
        <name>Zn(2+)</name>
        <dbReference type="ChEBI" id="CHEBI:29105"/>
    </ligand>
</feature>
<dbReference type="Gene3D" id="1.10.441.10">
    <property type="entry name" value="Phosphomannose Isomerase, domain 2"/>
    <property type="match status" value="1"/>
</dbReference>
<comment type="catalytic activity">
    <reaction evidence="1">
        <text>D-mannose 6-phosphate = D-fructose 6-phosphate</text>
        <dbReference type="Rhea" id="RHEA:12356"/>
        <dbReference type="ChEBI" id="CHEBI:58735"/>
        <dbReference type="ChEBI" id="CHEBI:61527"/>
        <dbReference type="EC" id="5.3.1.8"/>
    </reaction>
</comment>
<dbReference type="PROSITE" id="PS00965">
    <property type="entry name" value="PMI_I_1"/>
    <property type="match status" value="1"/>
</dbReference>
<gene>
    <name evidence="10" type="ORF">ATL40_1968</name>
</gene>
<evidence type="ECO:0000256" key="7">
    <source>
        <dbReference type="PIRSR" id="PIRSR001480-1"/>
    </source>
</evidence>
<dbReference type="InterPro" id="IPR016305">
    <property type="entry name" value="Mannose-6-P_Isomerase"/>
</dbReference>
<dbReference type="GO" id="GO:0008270">
    <property type="term" value="F:zinc ion binding"/>
    <property type="evidence" value="ECO:0007669"/>
    <property type="project" value="InterPro"/>
</dbReference>
<dbReference type="InterPro" id="IPR014710">
    <property type="entry name" value="RmlC-like_jellyroll"/>
</dbReference>
<dbReference type="GO" id="GO:0005829">
    <property type="term" value="C:cytosol"/>
    <property type="evidence" value="ECO:0007669"/>
    <property type="project" value="TreeGrafter"/>
</dbReference>
<keyword evidence="6 10" id="KW-0413">Isomerase</keyword>
<sequence>MHRISPAVQRYAWGSPTAIPEFAGWESDDRPVAEAWYGAHPGGDTTVHGGGTLRDLVATDPVGVMGQDVVDRFGHELPYLLKIIAPDEPLSLQVHPSAQQAALGWVTEQRAGVPLDAWDRTYKDANHKPEMVYALTTFTALSGFRARRRALEILHGLDGHIMRGATDRLRHGSSAQGVRSAFEYILLGARDRDEEVPDVVDQVRRRLEDGSTPSEQTDALVLDVARAHPGDRGILAALLLNPVTLNPGEAMFVPAGAVHAYLSGLGVEIMAASDNVIRAGMTRKHVDARALVDVVDVNPAPPIRVAPEHVASGTRVYYAPVEDFELAVIDLGARPVEIRGYGPRIVLCVEGSATVVTERESESLRTGEAVFVPDGHHAQVRGAGRVVRASVP</sequence>
<evidence type="ECO:0000256" key="1">
    <source>
        <dbReference type="ARBA" id="ARBA00000757"/>
    </source>
</evidence>
<feature type="binding site" evidence="8">
    <location>
        <position position="95"/>
    </location>
    <ligand>
        <name>Zn(2+)</name>
        <dbReference type="ChEBI" id="CHEBI:29105"/>
    </ligand>
</feature>
<dbReference type="AlphaFoldDB" id="A0A2A9D3F1"/>
<evidence type="ECO:0000256" key="8">
    <source>
        <dbReference type="PIRSR" id="PIRSR001480-2"/>
    </source>
</evidence>
<comment type="caution">
    <text evidence="10">The sequence shown here is derived from an EMBL/GenBank/DDBJ whole genome shotgun (WGS) entry which is preliminary data.</text>
</comment>
<dbReference type="InterPro" id="IPR046457">
    <property type="entry name" value="PMI_typeI_cat"/>
</dbReference>
<dbReference type="Proteomes" id="UP000224915">
    <property type="component" value="Unassembled WGS sequence"/>
</dbReference>
<dbReference type="InterPro" id="IPR018050">
    <property type="entry name" value="Pmannose_isomerase-type1_CS"/>
</dbReference>
<dbReference type="EMBL" id="PDJD01000001">
    <property type="protein sequence ID" value="PFG20370.1"/>
    <property type="molecule type" value="Genomic_DNA"/>
</dbReference>
<dbReference type="PANTHER" id="PTHR10309">
    <property type="entry name" value="MANNOSE-6-PHOSPHATE ISOMERASE"/>
    <property type="match status" value="1"/>
</dbReference>
<dbReference type="PRINTS" id="PR00714">
    <property type="entry name" value="MAN6PISMRASE"/>
</dbReference>
<dbReference type="CDD" id="cd07011">
    <property type="entry name" value="cupin_PMI_type_I_N"/>
    <property type="match status" value="1"/>
</dbReference>
<feature type="active site" evidence="7">
    <location>
        <position position="278"/>
    </location>
</feature>
<protein>
    <recommendedName>
        <fullName evidence="3">mannose-6-phosphate isomerase</fullName>
        <ecNumber evidence="3">5.3.1.8</ecNumber>
    </recommendedName>
</protein>
<dbReference type="PANTHER" id="PTHR10309:SF0">
    <property type="entry name" value="MANNOSE-6-PHOSPHATE ISOMERASE"/>
    <property type="match status" value="1"/>
</dbReference>
<keyword evidence="5 8" id="KW-0862">Zinc</keyword>
<evidence type="ECO:0000256" key="4">
    <source>
        <dbReference type="ARBA" id="ARBA00022723"/>
    </source>
</evidence>
<dbReference type="Pfam" id="PF20511">
    <property type="entry name" value="PMI_typeI_cat"/>
    <property type="match status" value="1"/>
</dbReference>
<feature type="domain" description="Phosphomannose isomerase type I catalytic" evidence="9">
    <location>
        <begin position="1"/>
        <end position="145"/>
    </location>
</feature>
<comment type="similarity">
    <text evidence="2">Belongs to the mannose-6-phosphate isomerase type 1 family.</text>
</comment>
<dbReference type="GO" id="GO:0004476">
    <property type="term" value="F:mannose-6-phosphate isomerase activity"/>
    <property type="evidence" value="ECO:0007669"/>
    <property type="project" value="UniProtKB-EC"/>
</dbReference>
<feature type="binding site" evidence="8">
    <location>
        <position position="259"/>
    </location>
    <ligand>
        <name>Zn(2+)</name>
        <dbReference type="ChEBI" id="CHEBI:29105"/>
    </ligand>
</feature>
<dbReference type="InterPro" id="IPR011051">
    <property type="entry name" value="RmlC_Cupin_sf"/>
</dbReference>
<accession>A0A2A9D3F1</accession>
<keyword evidence="4 8" id="KW-0479">Metal-binding</keyword>